<feature type="domain" description="Glutamine amidotransferase type-2" evidence="2">
    <location>
        <begin position="2"/>
        <end position="308"/>
    </location>
</feature>
<dbReference type="KEGG" id="ster:AOA14_02735"/>
<dbReference type="InterPro" id="IPR017932">
    <property type="entry name" value="GATase_2_dom"/>
</dbReference>
<dbReference type="Gene3D" id="3.60.20.10">
    <property type="entry name" value="Glutamine Phosphoribosylpyrophosphate, subunit 1, domain 1"/>
    <property type="match status" value="1"/>
</dbReference>
<evidence type="ECO:0000313" key="3">
    <source>
        <dbReference type="EMBL" id="AMU93520.1"/>
    </source>
</evidence>
<proteinExistence type="predicted"/>
<reference evidence="3 4" key="2">
    <citation type="journal article" date="2016" name="Genome Announc.">
        <title>Complete Genome Sequence of Sphingopyxis terrae Strain 203-1 (NBRC 111660), a Polyethylene Glycol Degrader.</title>
        <authorList>
            <person name="Ohtsubo Y."/>
            <person name="Nonoyama S."/>
            <person name="Nagata Y."/>
            <person name="Numata M."/>
            <person name="Tsuchikane K."/>
            <person name="Hosoyama A."/>
            <person name="Yamazoe A."/>
            <person name="Tsuda M."/>
            <person name="Fujita N."/>
            <person name="Kawai F."/>
        </authorList>
    </citation>
    <scope>NUCLEOTIDE SEQUENCE [LARGE SCALE GENOMIC DNA]</scope>
    <source>
        <strain evidence="3 4">203-1</strain>
    </source>
</reference>
<dbReference type="CDD" id="cd01908">
    <property type="entry name" value="YafJ"/>
    <property type="match status" value="1"/>
</dbReference>
<dbReference type="Proteomes" id="UP000076234">
    <property type="component" value="Chromosome"/>
</dbReference>
<dbReference type="STRING" id="1219058.AOA14_02735"/>
<dbReference type="PROSITE" id="PS51278">
    <property type="entry name" value="GATASE_TYPE_2"/>
    <property type="match status" value="1"/>
</dbReference>
<dbReference type="EMBL" id="CP013342">
    <property type="protein sequence ID" value="AMU93520.1"/>
    <property type="molecule type" value="Genomic_DNA"/>
</dbReference>
<gene>
    <name evidence="3" type="ORF">AOA14_02735</name>
</gene>
<evidence type="ECO:0000256" key="1">
    <source>
        <dbReference type="ARBA" id="ARBA00022962"/>
    </source>
</evidence>
<evidence type="ECO:0000313" key="4">
    <source>
        <dbReference type="Proteomes" id="UP000076234"/>
    </source>
</evidence>
<dbReference type="InterPro" id="IPR026869">
    <property type="entry name" value="EgtC-like"/>
</dbReference>
<protein>
    <recommendedName>
        <fullName evidence="2">Glutamine amidotransferase type-2 domain-containing protein</fullName>
    </recommendedName>
</protein>
<dbReference type="RefSeq" id="WP_082819796.1">
    <property type="nucleotide sequence ID" value="NZ_CP013342.1"/>
</dbReference>
<reference evidence="4" key="1">
    <citation type="submission" date="2015-11" db="EMBL/GenBank/DDBJ databases">
        <title>Complete genome sequence of a polyethylene glycol-degrading strain Sphingopyxis terrae strain 203-1 (NBRC 15098).</title>
        <authorList>
            <person name="Yoshiyuki O."/>
            <person name="Shouta N."/>
            <person name="Nagata Y."/>
            <person name="Numata M."/>
            <person name="Tsuchikane K."/>
            <person name="Hosoyama A."/>
            <person name="Yamazoe A."/>
            <person name="Tsuda M."/>
            <person name="Fujita N."/>
            <person name="Kawai F."/>
        </authorList>
    </citation>
    <scope>NUCLEOTIDE SEQUENCE [LARGE SCALE GENOMIC DNA]</scope>
    <source>
        <strain evidence="4">203-1</strain>
    </source>
</reference>
<sequence length="308" mass="34346">MCRAMMYLGEPVQLDDLLFKPDSSLVNQAYMPRMLHMLNLAGFGMMAWDSTSFVPDVPHRYRSPSLPIFDGNLKSLAIKTRAECVIAHVRGVAYSTSVKVSEQNTHPFHFPGAAVAMAHNGDIYRIGDLKRTLAEAIAPDLLAQISGSTDSEWVYALLLSQLADWRAEPAPDELVAAVQRTVDLVEAARRRHGIAISSSCNLFLTTGRQILGLRHCFDFGHYRTGSPDQLHEANMNFLSMWFTTGRDYGLHDGEWQMVGGEEEPRAIIIASEPLSSNSATWMPVPEYAMVHAVMDGKRPDFRVIPLER</sequence>
<evidence type="ECO:0000259" key="2">
    <source>
        <dbReference type="PROSITE" id="PS51278"/>
    </source>
</evidence>
<dbReference type="AlphaFoldDB" id="A0A142VUN0"/>
<dbReference type="Pfam" id="PF13230">
    <property type="entry name" value="GATase_4"/>
    <property type="match status" value="1"/>
</dbReference>
<dbReference type="SUPFAM" id="SSF56235">
    <property type="entry name" value="N-terminal nucleophile aminohydrolases (Ntn hydrolases)"/>
    <property type="match status" value="1"/>
</dbReference>
<dbReference type="PANTHER" id="PTHR43187:SF1">
    <property type="entry name" value="GLUTAMINE AMIDOTRANSFERASE DUG3-RELATED"/>
    <property type="match status" value="1"/>
</dbReference>
<dbReference type="InterPro" id="IPR052373">
    <property type="entry name" value="Gamma-glu_amide_hydrolase"/>
</dbReference>
<name>A0A142VUN0_9SPHN</name>
<keyword evidence="1" id="KW-0315">Glutamine amidotransferase</keyword>
<dbReference type="PANTHER" id="PTHR43187">
    <property type="entry name" value="GLUTAMINE AMIDOTRANSFERASE DUG3-RELATED"/>
    <property type="match status" value="1"/>
</dbReference>
<organism evidence="3 4">
    <name type="scientific">Sphingopyxis terrae subsp. terrae NBRC 15098</name>
    <dbReference type="NCBI Taxonomy" id="1219058"/>
    <lineage>
        <taxon>Bacteria</taxon>
        <taxon>Pseudomonadati</taxon>
        <taxon>Pseudomonadota</taxon>
        <taxon>Alphaproteobacteria</taxon>
        <taxon>Sphingomonadales</taxon>
        <taxon>Sphingomonadaceae</taxon>
        <taxon>Sphingopyxis</taxon>
    </lineage>
</organism>
<accession>A0A142VUN0</accession>
<dbReference type="InterPro" id="IPR029055">
    <property type="entry name" value="Ntn_hydrolases_N"/>
</dbReference>